<dbReference type="Gene3D" id="3.40.1010.10">
    <property type="entry name" value="Cobalt-precorrin-4 Transmethylase, Domain 1"/>
    <property type="match status" value="1"/>
</dbReference>
<dbReference type="Proteomes" id="UP000324800">
    <property type="component" value="Unassembled WGS sequence"/>
</dbReference>
<dbReference type="InterPro" id="IPR004551">
    <property type="entry name" value="Dphthn_synthase"/>
</dbReference>
<evidence type="ECO:0000256" key="5">
    <source>
        <dbReference type="ARBA" id="ARBA00022603"/>
    </source>
</evidence>
<evidence type="ECO:0000256" key="7">
    <source>
        <dbReference type="ARBA" id="ARBA00022691"/>
    </source>
</evidence>
<dbReference type="GO" id="GO:0032259">
    <property type="term" value="P:methylation"/>
    <property type="evidence" value="ECO:0007669"/>
    <property type="project" value="UniProtKB-KW"/>
</dbReference>
<evidence type="ECO:0000256" key="6">
    <source>
        <dbReference type="ARBA" id="ARBA00022679"/>
    </source>
</evidence>
<dbReference type="OrthoDB" id="2516at2759"/>
<dbReference type="EC" id="2.1.1.314" evidence="4"/>
<dbReference type="PANTHER" id="PTHR10882">
    <property type="entry name" value="DIPHTHINE SYNTHASE"/>
    <property type="match status" value="1"/>
</dbReference>
<feature type="binding site" evidence="9">
    <location>
        <position position="163"/>
    </location>
    <ligand>
        <name>S-adenosyl-L-methionine</name>
        <dbReference type="ChEBI" id="CHEBI:59789"/>
    </ligand>
</feature>
<evidence type="ECO:0000313" key="12">
    <source>
        <dbReference type="Proteomes" id="UP000324800"/>
    </source>
</evidence>
<comment type="catalytic activity">
    <reaction evidence="8">
        <text>2-[(3S)-amino-3-carboxypropyl]-L-histidyl-[translation elongation factor 2] + 4 S-adenosyl-L-methionine = diphthine methyl ester-[translation elongation factor 2] + 4 S-adenosyl-L-homocysteine + 3 H(+)</text>
        <dbReference type="Rhea" id="RHEA:42652"/>
        <dbReference type="Rhea" id="RHEA-COMP:9749"/>
        <dbReference type="Rhea" id="RHEA-COMP:10173"/>
        <dbReference type="ChEBI" id="CHEBI:15378"/>
        <dbReference type="ChEBI" id="CHEBI:57856"/>
        <dbReference type="ChEBI" id="CHEBI:59789"/>
        <dbReference type="ChEBI" id="CHEBI:73995"/>
        <dbReference type="ChEBI" id="CHEBI:79005"/>
        <dbReference type="EC" id="2.1.1.314"/>
    </reaction>
</comment>
<evidence type="ECO:0000256" key="3">
    <source>
        <dbReference type="ARBA" id="ARBA00006729"/>
    </source>
</evidence>
<dbReference type="HAMAP" id="MF_01084">
    <property type="entry name" value="Diphthine_synth"/>
    <property type="match status" value="1"/>
</dbReference>
<keyword evidence="6" id="KW-0808">Transferase</keyword>
<dbReference type="UniPathway" id="UPA00559"/>
<dbReference type="PIRSF" id="PIRSF036432">
    <property type="entry name" value="Diphthine_synth"/>
    <property type="match status" value="1"/>
</dbReference>
<gene>
    <name evidence="11" type="ORF">EZS28_004197</name>
</gene>
<evidence type="ECO:0000259" key="10">
    <source>
        <dbReference type="Pfam" id="PF00590"/>
    </source>
</evidence>
<feature type="binding site" evidence="9">
    <location>
        <position position="221"/>
    </location>
    <ligand>
        <name>S-adenosyl-L-methionine</name>
        <dbReference type="ChEBI" id="CHEBI:59789"/>
    </ligand>
</feature>
<dbReference type="InterPro" id="IPR000878">
    <property type="entry name" value="4pyrrol_Mease"/>
</dbReference>
<evidence type="ECO:0000256" key="8">
    <source>
        <dbReference type="ARBA" id="ARBA00048752"/>
    </source>
</evidence>
<keyword evidence="5" id="KW-0489">Methyltransferase</keyword>
<dbReference type="FunFam" id="3.40.1010.10:FF:000004">
    <property type="entry name" value="Putative diphthine synthase"/>
    <property type="match status" value="1"/>
</dbReference>
<comment type="pathway">
    <text evidence="2">Protein modification; peptidyl-diphthamide biosynthesis.</text>
</comment>
<dbReference type="InterPro" id="IPR014776">
    <property type="entry name" value="4pyrrole_Mease_sub2"/>
</dbReference>
<keyword evidence="7 9" id="KW-0949">S-adenosyl-L-methionine</keyword>
<dbReference type="PANTHER" id="PTHR10882:SF0">
    <property type="entry name" value="DIPHTHINE METHYL ESTER SYNTHASE"/>
    <property type="match status" value="1"/>
</dbReference>
<sequence length="270" mass="30438">MLFFIGLGLGSAKDITLRGLEIVKHSKKVYLEGYTSVLESTRVEMEELYGREILIADREFVEQNCDEMINEALTDEICFLVVGDVFCATTHCDLYLRAVNKGVKVSCIHNAGIMTAVGCCGLQLYNFGRTVSIPFFTDKWRPSSFYDKIKSNLQVGMHTLCLLDIKVKEQSIENLVRGLKIYEPPRYMSINTAIQQLFQIEEEKKQGVLSPTSICVGLARVGWSTQQIVVGEAQKLLALDFGEPLHSLIIPACDQLCDIEREMLEHFTLK</sequence>
<dbReference type="InterPro" id="IPR035996">
    <property type="entry name" value="4pyrrol_Methylase_sf"/>
</dbReference>
<dbReference type="GO" id="GO:0017183">
    <property type="term" value="P:protein histidyl modification to diphthamide"/>
    <property type="evidence" value="ECO:0007669"/>
    <property type="project" value="UniProtKB-UniPathway"/>
</dbReference>
<evidence type="ECO:0000256" key="2">
    <source>
        <dbReference type="ARBA" id="ARBA00005156"/>
    </source>
</evidence>
<evidence type="ECO:0000256" key="4">
    <source>
        <dbReference type="ARBA" id="ARBA00011927"/>
    </source>
</evidence>
<dbReference type="NCBIfam" id="TIGR00522">
    <property type="entry name" value="dph5"/>
    <property type="match status" value="1"/>
</dbReference>
<protein>
    <recommendedName>
        <fullName evidence="4">diphthine methyl ester synthase</fullName>
        <ecNumber evidence="4">2.1.1.314</ecNumber>
    </recommendedName>
</protein>
<feature type="domain" description="Tetrapyrrole methylase" evidence="10">
    <location>
        <begin position="1"/>
        <end position="236"/>
    </location>
</feature>
<dbReference type="AlphaFoldDB" id="A0A5J4WZB9"/>
<dbReference type="Pfam" id="PF00590">
    <property type="entry name" value="TP_methylase"/>
    <property type="match status" value="1"/>
</dbReference>
<evidence type="ECO:0000256" key="9">
    <source>
        <dbReference type="PIRSR" id="PIRSR036432-1"/>
    </source>
</evidence>
<comment type="similarity">
    <text evidence="3">Belongs to the diphthine synthase family.</text>
</comment>
<evidence type="ECO:0000256" key="1">
    <source>
        <dbReference type="ARBA" id="ARBA00004006"/>
    </source>
</evidence>
<proteinExistence type="inferred from homology"/>
<dbReference type="FunFam" id="3.30.950.10:FF:000004">
    <property type="entry name" value="Diphthine synthase putative"/>
    <property type="match status" value="1"/>
</dbReference>
<comment type="function">
    <text evidence="1">S-adenosyl-L-methionine-dependent methyltransferase that catalyzes four methylations of the modified target histidine residue in translation elongation factor 2 (EF-2), to form an intermediate called diphthine methyl ester. The four successive methylation reactions represent the second step of diphthamide biosynthesis.</text>
</comment>
<dbReference type="CDD" id="cd11647">
    <property type="entry name" value="DHP5_DphB"/>
    <property type="match status" value="1"/>
</dbReference>
<dbReference type="InterPro" id="IPR014777">
    <property type="entry name" value="4pyrrole_Mease_sub1"/>
</dbReference>
<reference evidence="11 12" key="1">
    <citation type="submission" date="2019-03" db="EMBL/GenBank/DDBJ databases">
        <title>Single cell metagenomics reveals metabolic interactions within the superorganism composed of flagellate Streblomastix strix and complex community of Bacteroidetes bacteria on its surface.</title>
        <authorList>
            <person name="Treitli S.C."/>
            <person name="Kolisko M."/>
            <person name="Husnik F."/>
            <person name="Keeling P."/>
            <person name="Hampl V."/>
        </authorList>
    </citation>
    <scope>NUCLEOTIDE SEQUENCE [LARGE SCALE GENOMIC DNA]</scope>
    <source>
        <strain evidence="11">ST1C</strain>
    </source>
</reference>
<comment type="caution">
    <text evidence="11">The sequence shown here is derived from an EMBL/GenBank/DDBJ whole genome shotgun (WGS) entry which is preliminary data.</text>
</comment>
<organism evidence="11 12">
    <name type="scientific">Streblomastix strix</name>
    <dbReference type="NCBI Taxonomy" id="222440"/>
    <lineage>
        <taxon>Eukaryota</taxon>
        <taxon>Metamonada</taxon>
        <taxon>Preaxostyla</taxon>
        <taxon>Oxymonadida</taxon>
        <taxon>Streblomastigidae</taxon>
        <taxon>Streblomastix</taxon>
    </lineage>
</organism>
<dbReference type="Gene3D" id="3.30.950.10">
    <property type="entry name" value="Methyltransferase, Cobalt-precorrin-4 Transmethylase, Domain 2"/>
    <property type="match status" value="1"/>
</dbReference>
<name>A0A5J4WZB9_9EUKA</name>
<evidence type="ECO:0000313" key="11">
    <source>
        <dbReference type="EMBL" id="KAA6400271.1"/>
    </source>
</evidence>
<accession>A0A5J4WZB9</accession>
<dbReference type="SUPFAM" id="SSF53790">
    <property type="entry name" value="Tetrapyrrole methylase"/>
    <property type="match status" value="1"/>
</dbReference>
<feature type="binding site" evidence="9">
    <location>
        <position position="9"/>
    </location>
    <ligand>
        <name>S-adenosyl-L-methionine</name>
        <dbReference type="ChEBI" id="CHEBI:59789"/>
    </ligand>
</feature>
<feature type="binding site" evidence="9">
    <location>
        <position position="84"/>
    </location>
    <ligand>
        <name>S-adenosyl-L-methionine</name>
        <dbReference type="ChEBI" id="CHEBI:59789"/>
    </ligand>
</feature>
<feature type="binding site" evidence="9">
    <location>
        <position position="246"/>
    </location>
    <ligand>
        <name>S-adenosyl-L-methionine</name>
        <dbReference type="ChEBI" id="CHEBI:59789"/>
    </ligand>
</feature>
<dbReference type="GO" id="GO:0141133">
    <property type="term" value="F:diphthine methyl ester synthase activity"/>
    <property type="evidence" value="ECO:0007669"/>
    <property type="project" value="UniProtKB-EC"/>
</dbReference>
<dbReference type="EMBL" id="SNRW01000589">
    <property type="protein sequence ID" value="KAA6400271.1"/>
    <property type="molecule type" value="Genomic_DNA"/>
</dbReference>